<evidence type="ECO:0000256" key="2">
    <source>
        <dbReference type="ARBA" id="ARBA00022553"/>
    </source>
</evidence>
<accession>A0A167D1L6</accession>
<organism evidence="4 5">
    <name type="scientific">Colletotrichum incanum</name>
    <name type="common">Soybean anthracnose fungus</name>
    <dbReference type="NCBI Taxonomy" id="1573173"/>
    <lineage>
        <taxon>Eukaryota</taxon>
        <taxon>Fungi</taxon>
        <taxon>Dikarya</taxon>
        <taxon>Ascomycota</taxon>
        <taxon>Pezizomycotina</taxon>
        <taxon>Sordariomycetes</taxon>
        <taxon>Hypocreomycetidae</taxon>
        <taxon>Glomerellales</taxon>
        <taxon>Glomerellaceae</taxon>
        <taxon>Colletotrichum</taxon>
        <taxon>Colletotrichum spaethianum species complex</taxon>
    </lineage>
</organism>
<gene>
    <name evidence="4" type="ORF">CI238_09837</name>
</gene>
<dbReference type="InterPro" id="IPR000873">
    <property type="entry name" value="AMP-dep_synth/lig_dom"/>
</dbReference>
<evidence type="ECO:0000313" key="4">
    <source>
        <dbReference type="EMBL" id="KZL83306.1"/>
    </source>
</evidence>
<evidence type="ECO:0000256" key="1">
    <source>
        <dbReference type="ARBA" id="ARBA00022450"/>
    </source>
</evidence>
<dbReference type="PANTHER" id="PTHR45527">
    <property type="entry name" value="NONRIBOSOMAL PEPTIDE SYNTHETASE"/>
    <property type="match status" value="1"/>
</dbReference>
<dbReference type="Pfam" id="PF00501">
    <property type="entry name" value="AMP-binding"/>
    <property type="match status" value="1"/>
</dbReference>
<dbReference type="SUPFAM" id="SSF56801">
    <property type="entry name" value="Acetyl-CoA synthetase-like"/>
    <property type="match status" value="1"/>
</dbReference>
<dbReference type="InterPro" id="IPR042099">
    <property type="entry name" value="ANL_N_sf"/>
</dbReference>
<evidence type="ECO:0000259" key="3">
    <source>
        <dbReference type="Pfam" id="PF00501"/>
    </source>
</evidence>
<keyword evidence="2" id="KW-0597">Phosphoprotein</keyword>
<dbReference type="SUPFAM" id="SSF52777">
    <property type="entry name" value="CoA-dependent acyltransferases"/>
    <property type="match status" value="1"/>
</dbReference>
<feature type="non-terminal residue" evidence="4">
    <location>
        <position position="1"/>
    </location>
</feature>
<sequence>LDKANVARDMTHTPLFQVAMNYRQGNFSGIPLGGCKLRVREGFDAKSPYDMAFSVTPTEDTSYLQIVGREDLYGQDEMDFLLEMFATLLEDVADNTSKTLAECNIYDAKSVDRAITLGQGDIVDFDWPVSLTERIERVATANPDAIAVKDGNTALKYAQLVEKVNDLASVLVKKAHPISRVAVLCEPSVDWVVSMLAILRVGSAYIPLDTKLPNERLAAIINVSSACTVICHLSTSDRTHELSSNIPIIDISTVPRGRGVSNAERPGDTSFILFTSGSTGTPKGIELSSAGIINYTATKASKLDLGREVVLQQSSLGFDVSIAQAFKALANGGTLVIVPQDGRGDPVALVKIMKDEGVTFTLGTPTEYFMLIRHGGEEIAAQMAWRHAYWRESLR</sequence>
<dbReference type="STRING" id="1573173.A0A167D1L6"/>
<reference evidence="4 5" key="1">
    <citation type="submission" date="2015-06" db="EMBL/GenBank/DDBJ databases">
        <title>Survival trade-offs in plant roots during colonization by closely related pathogenic and mutualistic fungi.</title>
        <authorList>
            <person name="Hacquard S."/>
            <person name="Kracher B."/>
            <person name="Hiruma K."/>
            <person name="Weinman A."/>
            <person name="Muench P."/>
            <person name="Garrido Oter R."/>
            <person name="Ver Loren van Themaat E."/>
            <person name="Dallerey J.-F."/>
            <person name="Damm U."/>
            <person name="Henrissat B."/>
            <person name="Lespinet O."/>
            <person name="Thon M."/>
            <person name="Kemen E."/>
            <person name="McHardy A.C."/>
            <person name="Schulze-Lefert P."/>
            <person name="O'Connell R.J."/>
        </authorList>
    </citation>
    <scope>NUCLEOTIDE SEQUENCE [LARGE SCALE GENOMIC DNA]</scope>
    <source>
        <strain evidence="4 5">MAFF 238704</strain>
    </source>
</reference>
<dbReference type="PANTHER" id="PTHR45527:SF1">
    <property type="entry name" value="FATTY ACID SYNTHASE"/>
    <property type="match status" value="1"/>
</dbReference>
<evidence type="ECO:0000313" key="5">
    <source>
        <dbReference type="Proteomes" id="UP000076584"/>
    </source>
</evidence>
<dbReference type="GO" id="GO:0031177">
    <property type="term" value="F:phosphopantetheine binding"/>
    <property type="evidence" value="ECO:0007669"/>
    <property type="project" value="TreeGrafter"/>
</dbReference>
<keyword evidence="1" id="KW-0596">Phosphopantetheine</keyword>
<dbReference type="GO" id="GO:0044550">
    <property type="term" value="P:secondary metabolite biosynthetic process"/>
    <property type="evidence" value="ECO:0007669"/>
    <property type="project" value="TreeGrafter"/>
</dbReference>
<name>A0A167D1L6_COLIC</name>
<comment type="caution">
    <text evidence="4">The sequence shown here is derived from an EMBL/GenBank/DDBJ whole genome shotgun (WGS) entry which is preliminary data.</text>
</comment>
<proteinExistence type="predicted"/>
<dbReference type="Gene3D" id="3.40.50.12780">
    <property type="entry name" value="N-terminal domain of ligase-like"/>
    <property type="match status" value="1"/>
</dbReference>
<dbReference type="Proteomes" id="UP000076584">
    <property type="component" value="Unassembled WGS sequence"/>
</dbReference>
<protein>
    <submittedName>
        <fullName evidence="4">Lovastatin nonaketide synthase</fullName>
    </submittedName>
</protein>
<dbReference type="AlphaFoldDB" id="A0A167D1L6"/>
<dbReference type="GO" id="GO:0005737">
    <property type="term" value="C:cytoplasm"/>
    <property type="evidence" value="ECO:0007669"/>
    <property type="project" value="TreeGrafter"/>
</dbReference>
<dbReference type="Gene3D" id="3.30.559.30">
    <property type="entry name" value="Nonribosomal peptide synthetase, condensation domain"/>
    <property type="match status" value="1"/>
</dbReference>
<dbReference type="GO" id="GO:0043041">
    <property type="term" value="P:amino acid activation for nonribosomal peptide biosynthetic process"/>
    <property type="evidence" value="ECO:0007669"/>
    <property type="project" value="TreeGrafter"/>
</dbReference>
<feature type="domain" description="AMP-dependent synthetase/ligase" evidence="3">
    <location>
        <begin position="136"/>
        <end position="380"/>
    </location>
</feature>
<dbReference type="PROSITE" id="PS00455">
    <property type="entry name" value="AMP_BINDING"/>
    <property type="match status" value="1"/>
</dbReference>
<dbReference type="InterPro" id="IPR020845">
    <property type="entry name" value="AMP-binding_CS"/>
</dbReference>
<keyword evidence="5" id="KW-1185">Reference proteome</keyword>
<dbReference type="EMBL" id="LFIW01001173">
    <property type="protein sequence ID" value="KZL83306.1"/>
    <property type="molecule type" value="Genomic_DNA"/>
</dbReference>